<keyword evidence="2" id="KW-1185">Reference proteome</keyword>
<sequence length="324" mass="34968">MATTQIVASPSVQGTVIKRPATSHLDRTAYLVGNPIAHSQSPVLHHAIYSSMGKRWGQLLFETDDLAGFIRYLKSDPKSMGSGVTMPFKVAVIPYLDELTEAGQAVGAINTIFYKNGPDGQRKYVGTNTDVLGIRDAFLNNVKGTPFVGKPGLVVGGGGTCRAAIYALRDLLGCSPIYIVNREKSEVDSVIDEYTSKGTAADLIHVATVTQAENLTPPGITVSAVPDFAPVSMNEKVAREIIETFLRRRNGASPLLEMCYHPSPDTAISRLATESGWQVIGGIEAMIGQGLAQARLWSGMEIDDTLRQQVSRKVKDSLAEKHRL</sequence>
<dbReference type="Proteomes" id="UP001172386">
    <property type="component" value="Unassembled WGS sequence"/>
</dbReference>
<reference evidence="1" key="1">
    <citation type="submission" date="2022-10" db="EMBL/GenBank/DDBJ databases">
        <title>Culturing micro-colonial fungi from biological soil crusts in the Mojave desert and describing Neophaeococcomyces mojavensis, and introducing the new genera and species Taxawa tesnikishii.</title>
        <authorList>
            <person name="Kurbessoian T."/>
            <person name="Stajich J.E."/>
        </authorList>
    </citation>
    <scope>NUCLEOTIDE SEQUENCE</scope>
    <source>
        <strain evidence="1">JES_112</strain>
    </source>
</reference>
<evidence type="ECO:0000313" key="1">
    <source>
        <dbReference type="EMBL" id="KAJ9657598.1"/>
    </source>
</evidence>
<name>A0ACC3A985_9EURO</name>
<accession>A0ACC3A985</accession>
<comment type="caution">
    <text evidence="1">The sequence shown here is derived from an EMBL/GenBank/DDBJ whole genome shotgun (WGS) entry which is preliminary data.</text>
</comment>
<organism evidence="1 2">
    <name type="scientific">Neophaeococcomyces mojaviensis</name>
    <dbReference type="NCBI Taxonomy" id="3383035"/>
    <lineage>
        <taxon>Eukaryota</taxon>
        <taxon>Fungi</taxon>
        <taxon>Dikarya</taxon>
        <taxon>Ascomycota</taxon>
        <taxon>Pezizomycotina</taxon>
        <taxon>Eurotiomycetes</taxon>
        <taxon>Chaetothyriomycetidae</taxon>
        <taxon>Chaetothyriales</taxon>
        <taxon>Chaetothyriales incertae sedis</taxon>
        <taxon>Neophaeococcomyces</taxon>
    </lineage>
</organism>
<evidence type="ECO:0000313" key="2">
    <source>
        <dbReference type="Proteomes" id="UP001172386"/>
    </source>
</evidence>
<dbReference type="EMBL" id="JAPDRQ010000062">
    <property type="protein sequence ID" value="KAJ9657598.1"/>
    <property type="molecule type" value="Genomic_DNA"/>
</dbReference>
<protein>
    <submittedName>
        <fullName evidence="1">Uncharacterized protein</fullName>
    </submittedName>
</protein>
<proteinExistence type="predicted"/>
<gene>
    <name evidence="1" type="ORF">H2198_004244</name>
</gene>